<dbReference type="InterPro" id="IPR036412">
    <property type="entry name" value="HAD-like_sf"/>
</dbReference>
<evidence type="ECO:0008006" key="3">
    <source>
        <dbReference type="Google" id="ProtNLM"/>
    </source>
</evidence>
<evidence type="ECO:0000313" key="1">
    <source>
        <dbReference type="EMBL" id="MFC7081087.1"/>
    </source>
</evidence>
<organism evidence="1 2">
    <name type="scientific">Halorussus caseinilyticus</name>
    <dbReference type="NCBI Taxonomy" id="3034025"/>
    <lineage>
        <taxon>Archaea</taxon>
        <taxon>Methanobacteriati</taxon>
        <taxon>Methanobacteriota</taxon>
        <taxon>Stenosarchaea group</taxon>
        <taxon>Halobacteria</taxon>
        <taxon>Halobacteriales</taxon>
        <taxon>Haladaptataceae</taxon>
        <taxon>Halorussus</taxon>
    </lineage>
</organism>
<comment type="caution">
    <text evidence="1">The sequence shown here is derived from an EMBL/GenBank/DDBJ whole genome shotgun (WGS) entry which is preliminary data.</text>
</comment>
<reference evidence="1 2" key="1">
    <citation type="journal article" date="2019" name="Int. J. Syst. Evol. Microbiol.">
        <title>The Global Catalogue of Microorganisms (GCM) 10K type strain sequencing project: providing services to taxonomists for standard genome sequencing and annotation.</title>
        <authorList>
            <consortium name="The Broad Institute Genomics Platform"/>
            <consortium name="The Broad Institute Genome Sequencing Center for Infectious Disease"/>
            <person name="Wu L."/>
            <person name="Ma J."/>
        </authorList>
    </citation>
    <scope>NUCLEOTIDE SEQUENCE [LARGE SCALE GENOMIC DNA]</scope>
    <source>
        <strain evidence="1 2">DT72</strain>
    </source>
</reference>
<dbReference type="SUPFAM" id="SSF56784">
    <property type="entry name" value="HAD-like"/>
    <property type="match status" value="1"/>
</dbReference>
<evidence type="ECO:0000313" key="2">
    <source>
        <dbReference type="Proteomes" id="UP001596407"/>
    </source>
</evidence>
<dbReference type="Proteomes" id="UP001596407">
    <property type="component" value="Unassembled WGS sequence"/>
</dbReference>
<proteinExistence type="predicted"/>
<dbReference type="InterPro" id="IPR023214">
    <property type="entry name" value="HAD_sf"/>
</dbReference>
<dbReference type="AlphaFoldDB" id="A0ABD5WKK2"/>
<keyword evidence="2" id="KW-1185">Reference proteome</keyword>
<name>A0ABD5WKK2_9EURY</name>
<protein>
    <recommendedName>
        <fullName evidence="3">HAD family hydrolase</fullName>
    </recommendedName>
</protein>
<accession>A0ABD5WKK2</accession>
<dbReference type="Gene3D" id="3.40.50.1000">
    <property type="entry name" value="HAD superfamily/HAD-like"/>
    <property type="match status" value="1"/>
</dbReference>
<dbReference type="RefSeq" id="WP_382210412.1">
    <property type="nucleotide sequence ID" value="NZ_JBHSZH010000005.1"/>
</dbReference>
<sequence>MADDLERDVLPAQEAGFTGVYVGEDAGEGGENQSVATHRADFAVTSLREVPDLLG</sequence>
<dbReference type="EMBL" id="JBHSZH010000005">
    <property type="protein sequence ID" value="MFC7081087.1"/>
    <property type="molecule type" value="Genomic_DNA"/>
</dbReference>
<gene>
    <name evidence="1" type="ORF">ACFQJ6_14240</name>
</gene>